<dbReference type="RefSeq" id="WP_213170047.1">
    <property type="nucleotide sequence ID" value="NZ_CP070496.1"/>
</dbReference>
<sequence>MNTIYPCYCRAMGELSFRERKKESTRLAIYKAAWELALRDGFEAITSDQIAERAGVSKRTFHNYFSSKEEAVLYIQQNAAFSLFDFVRERATTHTLWASLRDGIVELMSEMDLTDEEFRRREQLCRESPALAAYHARQYSEQSALLTQVICDITGKDLTRDFSPKIFGAAACAAVQASIDQWLDNEDGPALIELITEAFDSIEFNHPDLQPASVNADDSEAHSSSRTS</sequence>
<organism evidence="7 8">
    <name type="scientific">Natronoglycomyces albus</name>
    <dbReference type="NCBI Taxonomy" id="2811108"/>
    <lineage>
        <taxon>Bacteria</taxon>
        <taxon>Bacillati</taxon>
        <taxon>Actinomycetota</taxon>
        <taxon>Actinomycetes</taxon>
        <taxon>Glycomycetales</taxon>
        <taxon>Glycomycetaceae</taxon>
        <taxon>Natronoglycomyces</taxon>
    </lineage>
</organism>
<keyword evidence="8" id="KW-1185">Reference proteome</keyword>
<accession>A0A895XR36</accession>
<dbReference type="PANTHER" id="PTHR30055">
    <property type="entry name" value="HTH-TYPE TRANSCRIPTIONAL REGULATOR RUTR"/>
    <property type="match status" value="1"/>
</dbReference>
<gene>
    <name evidence="7" type="ORF">JQS30_09465</name>
</gene>
<dbReference type="GO" id="GO:0003700">
    <property type="term" value="F:DNA-binding transcription factor activity"/>
    <property type="evidence" value="ECO:0007669"/>
    <property type="project" value="TreeGrafter"/>
</dbReference>
<evidence type="ECO:0000259" key="6">
    <source>
        <dbReference type="PROSITE" id="PS50977"/>
    </source>
</evidence>
<dbReference type="Gene3D" id="1.10.10.60">
    <property type="entry name" value="Homeodomain-like"/>
    <property type="match status" value="1"/>
</dbReference>
<dbReference type="AlphaFoldDB" id="A0A895XR36"/>
<name>A0A895XR36_9ACTN</name>
<dbReference type="Pfam" id="PF17754">
    <property type="entry name" value="TetR_C_14"/>
    <property type="match status" value="1"/>
</dbReference>
<dbReference type="InterPro" id="IPR050109">
    <property type="entry name" value="HTH-type_TetR-like_transc_reg"/>
</dbReference>
<keyword evidence="3" id="KW-0804">Transcription</keyword>
<evidence type="ECO:0000256" key="4">
    <source>
        <dbReference type="PROSITE-ProRule" id="PRU00335"/>
    </source>
</evidence>
<feature type="compositionally biased region" description="Basic and acidic residues" evidence="5">
    <location>
        <begin position="219"/>
        <end position="228"/>
    </location>
</feature>
<keyword evidence="2 4" id="KW-0238">DNA-binding</keyword>
<dbReference type="PROSITE" id="PS50977">
    <property type="entry name" value="HTH_TETR_2"/>
    <property type="match status" value="1"/>
</dbReference>
<evidence type="ECO:0000256" key="1">
    <source>
        <dbReference type="ARBA" id="ARBA00023015"/>
    </source>
</evidence>
<evidence type="ECO:0000256" key="5">
    <source>
        <dbReference type="SAM" id="MobiDB-lite"/>
    </source>
</evidence>
<reference evidence="7" key="1">
    <citation type="submission" date="2021-02" db="EMBL/GenBank/DDBJ databases">
        <title>Natronoglycomyces albus gen. nov., sp. nov, a haloalkaliphilic actinobacterium from a soda solonchak soil.</title>
        <authorList>
            <person name="Sorokin D.Y."/>
            <person name="Khijniak T.V."/>
            <person name="Zakharycheva A.P."/>
            <person name="Boueva O.V."/>
            <person name="Ariskina E.V."/>
            <person name="Hahnke R.L."/>
            <person name="Bunk B."/>
            <person name="Sproer C."/>
            <person name="Schumann P."/>
            <person name="Evtushenko L.I."/>
            <person name="Kublanov I.V."/>
        </authorList>
    </citation>
    <scope>NUCLEOTIDE SEQUENCE</scope>
    <source>
        <strain evidence="7">DSM 106290</strain>
    </source>
</reference>
<dbReference type="EMBL" id="CP070496">
    <property type="protein sequence ID" value="QSB04048.1"/>
    <property type="molecule type" value="Genomic_DNA"/>
</dbReference>
<dbReference type="KEGG" id="nav:JQS30_09465"/>
<feature type="region of interest" description="Disordered" evidence="5">
    <location>
        <begin position="209"/>
        <end position="228"/>
    </location>
</feature>
<proteinExistence type="predicted"/>
<keyword evidence="1" id="KW-0805">Transcription regulation</keyword>
<dbReference type="InterPro" id="IPR009057">
    <property type="entry name" value="Homeodomain-like_sf"/>
</dbReference>
<dbReference type="InterPro" id="IPR041347">
    <property type="entry name" value="MftR_C"/>
</dbReference>
<feature type="domain" description="HTH tetR-type" evidence="6">
    <location>
        <begin position="23"/>
        <end position="83"/>
    </location>
</feature>
<dbReference type="InterPro" id="IPR001647">
    <property type="entry name" value="HTH_TetR"/>
</dbReference>
<evidence type="ECO:0000313" key="7">
    <source>
        <dbReference type="EMBL" id="QSB04048.1"/>
    </source>
</evidence>
<feature type="DNA-binding region" description="H-T-H motif" evidence="4">
    <location>
        <begin position="46"/>
        <end position="65"/>
    </location>
</feature>
<protein>
    <submittedName>
        <fullName evidence="7">TetR family transcriptional regulator</fullName>
    </submittedName>
</protein>
<dbReference type="PRINTS" id="PR00455">
    <property type="entry name" value="HTHTETR"/>
</dbReference>
<dbReference type="Proteomes" id="UP000662939">
    <property type="component" value="Chromosome"/>
</dbReference>
<evidence type="ECO:0000256" key="3">
    <source>
        <dbReference type="ARBA" id="ARBA00023163"/>
    </source>
</evidence>
<dbReference type="SUPFAM" id="SSF46689">
    <property type="entry name" value="Homeodomain-like"/>
    <property type="match status" value="1"/>
</dbReference>
<dbReference type="PANTHER" id="PTHR30055:SF238">
    <property type="entry name" value="MYCOFACTOCIN BIOSYNTHESIS TRANSCRIPTIONAL REGULATOR MFTR-RELATED"/>
    <property type="match status" value="1"/>
</dbReference>
<dbReference type="Pfam" id="PF00440">
    <property type="entry name" value="TetR_N"/>
    <property type="match status" value="1"/>
</dbReference>
<dbReference type="GO" id="GO:0000976">
    <property type="term" value="F:transcription cis-regulatory region binding"/>
    <property type="evidence" value="ECO:0007669"/>
    <property type="project" value="TreeGrafter"/>
</dbReference>
<dbReference type="Gene3D" id="1.10.357.10">
    <property type="entry name" value="Tetracycline Repressor, domain 2"/>
    <property type="match status" value="1"/>
</dbReference>
<evidence type="ECO:0000256" key="2">
    <source>
        <dbReference type="ARBA" id="ARBA00023125"/>
    </source>
</evidence>
<evidence type="ECO:0000313" key="8">
    <source>
        <dbReference type="Proteomes" id="UP000662939"/>
    </source>
</evidence>